<name>A0AAE1GZR0_9NEOP</name>
<dbReference type="EMBL" id="JAHWGI010000292">
    <property type="protein sequence ID" value="KAK3912280.1"/>
    <property type="molecule type" value="Genomic_DNA"/>
</dbReference>
<dbReference type="FunFam" id="3.30.63.10:FF:000002">
    <property type="entry name" value="Guanylate kinase 1"/>
    <property type="match status" value="1"/>
</dbReference>
<feature type="domain" description="Guanylate kinase-like" evidence="8">
    <location>
        <begin position="5"/>
        <end position="187"/>
    </location>
</feature>
<keyword evidence="5 9" id="KW-0418">Kinase</keyword>
<comment type="caution">
    <text evidence="9">The sequence shown here is derived from an EMBL/GenBank/DDBJ whole genome shotgun (WGS) entry which is preliminary data.</text>
</comment>
<dbReference type="EC" id="2.7.4.8" evidence="2"/>
<reference evidence="9" key="1">
    <citation type="submission" date="2021-07" db="EMBL/GenBank/DDBJ databases">
        <authorList>
            <person name="Catto M.A."/>
            <person name="Jacobson A."/>
            <person name="Kennedy G."/>
            <person name="Labadie P."/>
            <person name="Hunt B.G."/>
            <person name="Srinivasan R."/>
        </authorList>
    </citation>
    <scope>NUCLEOTIDE SEQUENCE</scope>
    <source>
        <strain evidence="9">PL_HMW_Pooled</strain>
        <tissue evidence="9">Head</tissue>
    </source>
</reference>
<dbReference type="FunFam" id="3.40.50.300:FF:000776">
    <property type="entry name" value="Guanylate kinase 2"/>
    <property type="match status" value="1"/>
</dbReference>
<keyword evidence="4" id="KW-0547">Nucleotide-binding</keyword>
<keyword evidence="6" id="KW-0067">ATP-binding</keyword>
<protein>
    <recommendedName>
        <fullName evidence="2">guanylate kinase</fullName>
        <ecNumber evidence="2">2.7.4.8</ecNumber>
    </recommendedName>
</protein>
<reference evidence="9" key="2">
    <citation type="journal article" date="2023" name="BMC Genomics">
        <title>Pest status, molecular evolution, and epigenetic factors derived from the genome assembly of Frankliniella fusca, a thysanopteran phytovirus vector.</title>
        <authorList>
            <person name="Catto M.A."/>
            <person name="Labadie P.E."/>
            <person name="Jacobson A.L."/>
            <person name="Kennedy G.G."/>
            <person name="Srinivasan R."/>
            <person name="Hunt B.G."/>
        </authorList>
    </citation>
    <scope>NUCLEOTIDE SEQUENCE</scope>
    <source>
        <strain evidence="9">PL_HMW_Pooled</strain>
    </source>
</reference>
<evidence type="ECO:0000259" key="8">
    <source>
        <dbReference type="PROSITE" id="PS50052"/>
    </source>
</evidence>
<comment type="similarity">
    <text evidence="1">Belongs to the guanylate kinase family.</text>
</comment>
<dbReference type="Proteomes" id="UP001219518">
    <property type="component" value="Unassembled WGS sequence"/>
</dbReference>
<dbReference type="PANTHER" id="PTHR23117">
    <property type="entry name" value="GUANYLATE KINASE-RELATED"/>
    <property type="match status" value="1"/>
</dbReference>
<dbReference type="AlphaFoldDB" id="A0AAE1GZR0"/>
<dbReference type="PROSITE" id="PS00856">
    <property type="entry name" value="GUANYLATE_KINASE_1"/>
    <property type="match status" value="1"/>
</dbReference>
<evidence type="ECO:0000256" key="6">
    <source>
        <dbReference type="ARBA" id="ARBA00022840"/>
    </source>
</evidence>
<dbReference type="InterPro" id="IPR017665">
    <property type="entry name" value="Guanylate_kinase"/>
</dbReference>
<evidence type="ECO:0000313" key="10">
    <source>
        <dbReference type="Proteomes" id="UP001219518"/>
    </source>
</evidence>
<dbReference type="GO" id="GO:0005524">
    <property type="term" value="F:ATP binding"/>
    <property type="evidence" value="ECO:0007669"/>
    <property type="project" value="UniProtKB-KW"/>
</dbReference>
<dbReference type="NCBIfam" id="TIGR03263">
    <property type="entry name" value="guanyl_kin"/>
    <property type="match status" value="1"/>
</dbReference>
<evidence type="ECO:0000256" key="5">
    <source>
        <dbReference type="ARBA" id="ARBA00022777"/>
    </source>
</evidence>
<evidence type="ECO:0000256" key="3">
    <source>
        <dbReference type="ARBA" id="ARBA00022679"/>
    </source>
</evidence>
<feature type="compositionally biased region" description="Gly residues" evidence="7">
    <location>
        <begin position="284"/>
        <end position="335"/>
    </location>
</feature>
<evidence type="ECO:0000256" key="4">
    <source>
        <dbReference type="ARBA" id="ARBA00022741"/>
    </source>
</evidence>
<dbReference type="InterPro" id="IPR008144">
    <property type="entry name" value="Guanylate_kin-like_dom"/>
</dbReference>
<evidence type="ECO:0000256" key="1">
    <source>
        <dbReference type="ARBA" id="ARBA00005790"/>
    </source>
</evidence>
<dbReference type="InterPro" id="IPR020590">
    <property type="entry name" value="Guanylate_kinase_CS"/>
</dbReference>
<accession>A0AAE1GZR0</accession>
<keyword evidence="10" id="KW-1185">Reference proteome</keyword>
<dbReference type="GO" id="GO:0004385">
    <property type="term" value="F:GMP kinase activity"/>
    <property type="evidence" value="ECO:0007669"/>
    <property type="project" value="UniProtKB-EC"/>
</dbReference>
<gene>
    <name evidence="9" type="ORF">KUF71_021850</name>
</gene>
<dbReference type="Gene3D" id="3.40.50.300">
    <property type="entry name" value="P-loop containing nucleotide triphosphate hydrolases"/>
    <property type="match status" value="1"/>
</dbReference>
<dbReference type="InterPro" id="IPR027417">
    <property type="entry name" value="P-loop_NTPase"/>
</dbReference>
<dbReference type="GO" id="GO:0005829">
    <property type="term" value="C:cytosol"/>
    <property type="evidence" value="ECO:0007669"/>
    <property type="project" value="TreeGrafter"/>
</dbReference>
<dbReference type="CDD" id="cd00071">
    <property type="entry name" value="GMPK"/>
    <property type="match status" value="1"/>
</dbReference>
<evidence type="ECO:0000313" key="9">
    <source>
        <dbReference type="EMBL" id="KAK3912280.1"/>
    </source>
</evidence>
<dbReference type="SUPFAM" id="SSF52540">
    <property type="entry name" value="P-loop containing nucleoside triphosphate hydrolases"/>
    <property type="match status" value="1"/>
</dbReference>
<organism evidence="9 10">
    <name type="scientific">Frankliniella fusca</name>
    <dbReference type="NCBI Taxonomy" id="407009"/>
    <lineage>
        <taxon>Eukaryota</taxon>
        <taxon>Metazoa</taxon>
        <taxon>Ecdysozoa</taxon>
        <taxon>Arthropoda</taxon>
        <taxon>Hexapoda</taxon>
        <taxon>Insecta</taxon>
        <taxon>Pterygota</taxon>
        <taxon>Neoptera</taxon>
        <taxon>Paraneoptera</taxon>
        <taxon>Thysanoptera</taxon>
        <taxon>Terebrantia</taxon>
        <taxon>Thripoidea</taxon>
        <taxon>Thripidae</taxon>
        <taxon>Frankliniella</taxon>
    </lineage>
</organism>
<dbReference type="PANTHER" id="PTHR23117:SF13">
    <property type="entry name" value="GUANYLATE KINASE"/>
    <property type="match status" value="1"/>
</dbReference>
<evidence type="ECO:0000256" key="7">
    <source>
        <dbReference type="SAM" id="MobiDB-lite"/>
    </source>
</evidence>
<feature type="region of interest" description="Disordered" evidence="7">
    <location>
        <begin position="278"/>
        <end position="335"/>
    </location>
</feature>
<dbReference type="SMART" id="SM00072">
    <property type="entry name" value="GuKc"/>
    <property type="match status" value="1"/>
</dbReference>
<evidence type="ECO:0000256" key="2">
    <source>
        <dbReference type="ARBA" id="ARBA00012961"/>
    </source>
</evidence>
<proteinExistence type="inferred from homology"/>
<sequence>MVHSLRPLVLCGPSGCGKSTLLRLLFDEFPDKFGFSVSHTTRSPRPGEVDGKHYHFTTRDEMTAAIERGEFIESAVFSNNMYGTSKAAVAAVQAQGKICVLDIEVEGVKQVKQTDLNPIYIFIKPPSMEELEKRLRDRNTETEESLQRRLTTARSELAYADIPGNFDLVFVNDNLEKAYARFRDFILGEEEKSSPSSADFWCCLGTTSTDRTSDDYYYMSANIPNTNISSGGLDDNQLSIDQPSCQVELSAGISSDVDCDSGRGFGLGGGDSLGCSGVNSVPEGSGGDSGLSDGNLGGGDSGGGGCGDSGGGDCGDSGGGGGGDSGGGCDSGCGD</sequence>
<dbReference type="Pfam" id="PF00625">
    <property type="entry name" value="Guanylate_kin"/>
    <property type="match status" value="1"/>
</dbReference>
<keyword evidence="3" id="KW-0808">Transferase</keyword>
<dbReference type="PROSITE" id="PS50052">
    <property type="entry name" value="GUANYLATE_KINASE_2"/>
    <property type="match status" value="1"/>
</dbReference>
<dbReference type="InterPro" id="IPR008145">
    <property type="entry name" value="GK/Ca_channel_bsu"/>
</dbReference>